<evidence type="ECO:0000256" key="1">
    <source>
        <dbReference type="SAM" id="Phobius"/>
    </source>
</evidence>
<feature type="transmembrane region" description="Helical" evidence="1">
    <location>
        <begin position="60"/>
        <end position="81"/>
    </location>
</feature>
<accession>A0AAE9SH54</accession>
<feature type="transmembrane region" description="Helical" evidence="1">
    <location>
        <begin position="180"/>
        <end position="198"/>
    </location>
</feature>
<protein>
    <recommendedName>
        <fullName evidence="6">ABC-2 type transport system permease protein</fullName>
    </recommendedName>
</protein>
<evidence type="ECO:0000313" key="3">
    <source>
        <dbReference type="EMBL" id="UTY32670.1"/>
    </source>
</evidence>
<dbReference type="EMBL" id="CP038804">
    <property type="protein sequence ID" value="UTY32670.1"/>
    <property type="molecule type" value="Genomic_DNA"/>
</dbReference>
<feature type="transmembrane region" description="Helical" evidence="1">
    <location>
        <begin position="138"/>
        <end position="168"/>
    </location>
</feature>
<evidence type="ECO:0000313" key="4">
    <source>
        <dbReference type="Proteomes" id="UP001058682"/>
    </source>
</evidence>
<dbReference type="PANTHER" id="PTHR36832">
    <property type="entry name" value="SLR1174 PROTEIN-RELATED"/>
    <property type="match status" value="1"/>
</dbReference>
<reference evidence="3" key="1">
    <citation type="submission" date="2019-04" db="EMBL/GenBank/DDBJ databases">
        <title>Whole genome sequencing of oral phylogroup 2 treponemes.</title>
        <authorList>
            <person name="Chan Y."/>
            <person name="Zeng H.H."/>
            <person name="Yu X.L."/>
            <person name="Leung W.K."/>
            <person name="Watt R.M."/>
        </authorList>
    </citation>
    <scope>NUCLEOTIDE SEQUENCE</scope>
    <source>
        <strain evidence="3">OMZ 835</strain>
        <strain evidence="2">OMZ 847</strain>
    </source>
</reference>
<dbReference type="RefSeq" id="WP_255805791.1">
    <property type="nucleotide sequence ID" value="NZ_CP038802.1"/>
</dbReference>
<dbReference type="EMBL" id="CP038802">
    <property type="protein sequence ID" value="UTY27755.1"/>
    <property type="molecule type" value="Genomic_DNA"/>
</dbReference>
<keyword evidence="1" id="KW-0472">Membrane</keyword>
<gene>
    <name evidence="3" type="ORF">E4N74_00560</name>
    <name evidence="2" type="ORF">E4N76_01210</name>
</gene>
<keyword evidence="1" id="KW-1133">Transmembrane helix</keyword>
<dbReference type="PANTHER" id="PTHR36832:SF1">
    <property type="entry name" value="SLR1174 PROTEIN"/>
    <property type="match status" value="1"/>
</dbReference>
<proteinExistence type="predicted"/>
<evidence type="ECO:0000313" key="2">
    <source>
        <dbReference type="EMBL" id="UTY27755.1"/>
    </source>
</evidence>
<dbReference type="InterPro" id="IPR010390">
    <property type="entry name" value="ABC-2_transporter-like"/>
</dbReference>
<dbReference type="Proteomes" id="UP001058682">
    <property type="component" value="Chromosome"/>
</dbReference>
<feature type="transmembrane region" description="Helical" evidence="1">
    <location>
        <begin position="111"/>
        <end position="132"/>
    </location>
</feature>
<feature type="transmembrane region" description="Helical" evidence="1">
    <location>
        <begin position="233"/>
        <end position="251"/>
    </location>
</feature>
<dbReference type="Pfam" id="PF06182">
    <property type="entry name" value="ABC2_membrane_6"/>
    <property type="match status" value="1"/>
</dbReference>
<organism evidence="3 4">
    <name type="scientific">Treponema putidum</name>
    <dbReference type="NCBI Taxonomy" id="221027"/>
    <lineage>
        <taxon>Bacteria</taxon>
        <taxon>Pseudomonadati</taxon>
        <taxon>Spirochaetota</taxon>
        <taxon>Spirochaetia</taxon>
        <taxon>Spirochaetales</taxon>
        <taxon>Treponemataceae</taxon>
        <taxon>Treponema</taxon>
    </lineage>
</organism>
<dbReference type="AlphaFoldDB" id="A0AAE9SH54"/>
<evidence type="ECO:0000313" key="5">
    <source>
        <dbReference type="Proteomes" id="UP001059401"/>
    </source>
</evidence>
<feature type="transmembrane region" description="Helical" evidence="1">
    <location>
        <begin position="26"/>
        <end position="48"/>
    </location>
</feature>
<keyword evidence="5" id="KW-1185">Reference proteome</keyword>
<name>A0AAE9SH54_9SPIR</name>
<keyword evidence="1" id="KW-0812">Transmembrane</keyword>
<evidence type="ECO:0008006" key="6">
    <source>
        <dbReference type="Google" id="ProtNLM"/>
    </source>
</evidence>
<dbReference type="Proteomes" id="UP001059401">
    <property type="component" value="Chromosome"/>
</dbReference>
<sequence length="259" mass="30223">MNLPFKKYLMFSIAKIKEENQFKIDFILSFFSIFISSIIFLLLFKNIFFNSKTVNFKYITGYYITVNIIFYSVSSAMYIAYNLMENINSGSIVPLLMQPVNYIFRIYMEAFGLFFIRLIINIIFIAAVKIFLLNSFSLSSILIGLFASILGFSILFFIQAIIGCFTVWFTDITRFRDCMYSVLLILGGKFFPVEYLYGNLKHTVKYTPIPYVFDTPARCFLEKISFSELQAQGLWFIILFSILFLLFNLKVKHNIEMGS</sequence>